<keyword evidence="1" id="KW-0732">Signal</keyword>
<sequence length="176" mass="20519">MKNFFLSLMAFFTVATANAAPVEINPINDTLEDLAYMFNHEKKDPIYKLELLKNKKLDFSYESLKLVDQYLLELRKTNLDELSNEQYTRIVLRTGAYVGETIRRNDKSKKWNWVDFENAQKLNPQFFNDSQDSFAYAAVLTDGTQFTFPLNKVMKFLANGEEDSLYFYAISSAKQQ</sequence>
<proteinExistence type="predicted"/>
<name>A0AAW8JR00_9GAMM</name>
<feature type="signal peptide" evidence="1">
    <location>
        <begin position="1"/>
        <end position="19"/>
    </location>
</feature>
<evidence type="ECO:0000313" key="3">
    <source>
        <dbReference type="Proteomes" id="UP001243195"/>
    </source>
</evidence>
<protein>
    <submittedName>
        <fullName evidence="2">Uncharacterized protein</fullName>
    </submittedName>
</protein>
<evidence type="ECO:0000256" key="1">
    <source>
        <dbReference type="SAM" id="SignalP"/>
    </source>
</evidence>
<comment type="caution">
    <text evidence="2">The sequence shown here is derived from an EMBL/GenBank/DDBJ whole genome shotgun (WGS) entry which is preliminary data.</text>
</comment>
<feature type="chain" id="PRO_5044026845" evidence="1">
    <location>
        <begin position="20"/>
        <end position="176"/>
    </location>
</feature>
<dbReference type="AlphaFoldDB" id="A0AAW8JR00"/>
<dbReference type="Proteomes" id="UP001243195">
    <property type="component" value="Unassembled WGS sequence"/>
</dbReference>
<dbReference type="EMBL" id="JAVIDA010000052">
    <property type="protein sequence ID" value="MDQ9073610.1"/>
    <property type="molecule type" value="Genomic_DNA"/>
</dbReference>
<reference evidence="2" key="1">
    <citation type="submission" date="2023-08" db="EMBL/GenBank/DDBJ databases">
        <title>Emergence of clinically-relevant ST2 carbapenem-resistant Acinetobacter baumannii strains in hospital sewages in Zhejiang, East of China.</title>
        <authorList>
            <person name="Kaichao C."/>
            <person name="Zhang R."/>
        </authorList>
    </citation>
    <scope>NUCLEOTIDE SEQUENCE</scope>
    <source>
        <strain evidence="2">M-SY-60</strain>
    </source>
</reference>
<dbReference type="RefSeq" id="WP_035374217.1">
    <property type="nucleotide sequence ID" value="NZ_DAMBEH010000015.1"/>
</dbReference>
<evidence type="ECO:0000313" key="2">
    <source>
        <dbReference type="EMBL" id="MDQ9073610.1"/>
    </source>
</evidence>
<gene>
    <name evidence="2" type="ORF">RFH51_19420</name>
</gene>
<accession>A0AAW8JR00</accession>
<organism evidence="2 3">
    <name type="scientific">Acinetobacter gerneri</name>
    <dbReference type="NCBI Taxonomy" id="202952"/>
    <lineage>
        <taxon>Bacteria</taxon>
        <taxon>Pseudomonadati</taxon>
        <taxon>Pseudomonadota</taxon>
        <taxon>Gammaproteobacteria</taxon>
        <taxon>Moraxellales</taxon>
        <taxon>Moraxellaceae</taxon>
        <taxon>Acinetobacter</taxon>
    </lineage>
</organism>
<dbReference type="GeneID" id="84211764"/>